<dbReference type="Gene3D" id="1.10.10.10">
    <property type="entry name" value="Winged helix-like DNA-binding domain superfamily/Winged helix DNA-binding domain"/>
    <property type="match status" value="1"/>
</dbReference>
<dbReference type="InterPro" id="IPR036390">
    <property type="entry name" value="WH_DNA-bd_sf"/>
</dbReference>
<dbReference type="InterPro" id="IPR051446">
    <property type="entry name" value="HTH_trans_reg/aminotransferase"/>
</dbReference>
<feature type="region of interest" description="Disordered" evidence="6">
    <location>
        <begin position="96"/>
        <end position="121"/>
    </location>
</feature>
<dbReference type="InterPro" id="IPR000524">
    <property type="entry name" value="Tscrpt_reg_HTH_GntR"/>
</dbReference>
<evidence type="ECO:0000256" key="1">
    <source>
        <dbReference type="ARBA" id="ARBA00005384"/>
    </source>
</evidence>
<gene>
    <name evidence="8" type="ORF">PAN31117_00559</name>
</gene>
<dbReference type="InterPro" id="IPR015421">
    <property type="entry name" value="PyrdxlP-dep_Trfase_major"/>
</dbReference>
<evidence type="ECO:0000256" key="3">
    <source>
        <dbReference type="ARBA" id="ARBA00023015"/>
    </source>
</evidence>
<evidence type="ECO:0000256" key="4">
    <source>
        <dbReference type="ARBA" id="ARBA00023125"/>
    </source>
</evidence>
<accession>A0A5E4ZJS0</accession>
<dbReference type="Gene3D" id="3.40.640.10">
    <property type="entry name" value="Type I PLP-dependent aspartate aminotransferase-like (Major domain)"/>
    <property type="match status" value="1"/>
</dbReference>
<dbReference type="InterPro" id="IPR015424">
    <property type="entry name" value="PyrdxlP-dep_Trfase"/>
</dbReference>
<dbReference type="InterPro" id="IPR036388">
    <property type="entry name" value="WH-like_DNA-bd_sf"/>
</dbReference>
<dbReference type="CDD" id="cd00609">
    <property type="entry name" value="AAT_like"/>
    <property type="match status" value="1"/>
</dbReference>
<dbReference type="SUPFAM" id="SSF53383">
    <property type="entry name" value="PLP-dependent transferases"/>
    <property type="match status" value="1"/>
</dbReference>
<dbReference type="OrthoDB" id="9804020at2"/>
<evidence type="ECO:0000256" key="6">
    <source>
        <dbReference type="SAM" id="MobiDB-lite"/>
    </source>
</evidence>
<evidence type="ECO:0000256" key="5">
    <source>
        <dbReference type="ARBA" id="ARBA00023163"/>
    </source>
</evidence>
<evidence type="ECO:0000256" key="2">
    <source>
        <dbReference type="ARBA" id="ARBA00022898"/>
    </source>
</evidence>
<dbReference type="GO" id="GO:0008483">
    <property type="term" value="F:transaminase activity"/>
    <property type="evidence" value="ECO:0007669"/>
    <property type="project" value="UniProtKB-KW"/>
</dbReference>
<dbReference type="PANTHER" id="PTHR46577:SF1">
    <property type="entry name" value="HTH-TYPE TRANSCRIPTIONAL REGULATORY PROTEIN GABR"/>
    <property type="match status" value="1"/>
</dbReference>
<keyword evidence="2" id="KW-0663">Pyridoxal phosphate</keyword>
<dbReference type="PANTHER" id="PTHR46577">
    <property type="entry name" value="HTH-TYPE TRANSCRIPTIONAL REGULATORY PROTEIN GABR"/>
    <property type="match status" value="1"/>
</dbReference>
<sequence length="530" mass="58945">MSSRISAAMWNQLFLVSARAGMSLQSQIRQMLVSAILDERLMRGAAVPSSRELAEGLGVARNTVVLAYQQLVDEGYLIARERRGYFVNGDILAPRVGSQPASARDGRDSRDGKHAPEGRAETEFAGTIAPLDPSTPDWEGRYVVRPSAQRNIVKPIDWQQYQYPFIYGQFDPTMFPTADWRECCHKALTVMEIRDWAPDMIARDDETLIQQIRTRVLPRRGVWADADQIVLTNGAQQALYLLADLLVGARTTVGVEDPGYPDARNIFAMRTPKLVGLPVDEHGVPVDERLSHCDYVYVTPSHQCPTTTTMPLAHREALLRRAEADDFVVIEDDYESENSYSDIPIPALKSLDRSDRVIYIGSLSKSFAPGLRLGYIVAPAALVNELRALRRLMIRHPSAFIQRSFSMFLALGHHDALLRRLADTYAKRAEVLSAALTTHMPEASFVRVKGGASCWVQGPPQLNANVLAARAKSRGILIEPGDVFFMGDNPPRNMFRLGFSSIRLEHIEAGVIALAEVMRETMAEATSTSR</sequence>
<feature type="compositionally biased region" description="Basic and acidic residues" evidence="6">
    <location>
        <begin position="104"/>
        <end position="121"/>
    </location>
</feature>
<dbReference type="GO" id="GO:0030170">
    <property type="term" value="F:pyridoxal phosphate binding"/>
    <property type="evidence" value="ECO:0007669"/>
    <property type="project" value="InterPro"/>
</dbReference>
<evidence type="ECO:0000313" key="8">
    <source>
        <dbReference type="EMBL" id="VVE61384.1"/>
    </source>
</evidence>
<name>A0A5E4ZJS0_9BURK</name>
<dbReference type="Pfam" id="PF00155">
    <property type="entry name" value="Aminotran_1_2"/>
    <property type="match status" value="1"/>
</dbReference>
<evidence type="ECO:0000259" key="7">
    <source>
        <dbReference type="PROSITE" id="PS50949"/>
    </source>
</evidence>
<dbReference type="CDD" id="cd07377">
    <property type="entry name" value="WHTH_GntR"/>
    <property type="match status" value="1"/>
</dbReference>
<dbReference type="Proteomes" id="UP000383122">
    <property type="component" value="Unassembled WGS sequence"/>
</dbReference>
<keyword evidence="8" id="KW-0032">Aminotransferase</keyword>
<dbReference type="GO" id="GO:0003677">
    <property type="term" value="F:DNA binding"/>
    <property type="evidence" value="ECO:0007669"/>
    <property type="project" value="UniProtKB-KW"/>
</dbReference>
<protein>
    <submittedName>
        <fullName evidence="8">2-aminoadipate aminotransferase</fullName>
    </submittedName>
</protein>
<dbReference type="GO" id="GO:0003700">
    <property type="term" value="F:DNA-binding transcription factor activity"/>
    <property type="evidence" value="ECO:0007669"/>
    <property type="project" value="InterPro"/>
</dbReference>
<keyword evidence="5" id="KW-0804">Transcription</keyword>
<dbReference type="PRINTS" id="PR00035">
    <property type="entry name" value="HTHGNTR"/>
</dbReference>
<dbReference type="PROSITE" id="PS50949">
    <property type="entry name" value="HTH_GNTR"/>
    <property type="match status" value="1"/>
</dbReference>
<dbReference type="RefSeq" id="WP_150736823.1">
    <property type="nucleotide sequence ID" value="NZ_CABPSP010000001.1"/>
</dbReference>
<dbReference type="Pfam" id="PF00392">
    <property type="entry name" value="GntR"/>
    <property type="match status" value="1"/>
</dbReference>
<comment type="similarity">
    <text evidence="1">In the C-terminal section; belongs to the class-I pyridoxal-phosphate-dependent aminotransferase family.</text>
</comment>
<proteinExistence type="inferred from homology"/>
<reference evidence="8 9" key="1">
    <citation type="submission" date="2019-08" db="EMBL/GenBank/DDBJ databases">
        <authorList>
            <person name="Peeters C."/>
        </authorList>
    </citation>
    <scope>NUCLEOTIDE SEQUENCE [LARGE SCALE GENOMIC DNA]</scope>
    <source>
        <strain evidence="8 9">LMG 31117</strain>
    </source>
</reference>
<dbReference type="SUPFAM" id="SSF46785">
    <property type="entry name" value="Winged helix' DNA-binding domain"/>
    <property type="match status" value="1"/>
</dbReference>
<keyword evidence="8" id="KW-0808">Transferase</keyword>
<dbReference type="EMBL" id="CABPSP010000001">
    <property type="protein sequence ID" value="VVE61384.1"/>
    <property type="molecule type" value="Genomic_DNA"/>
</dbReference>
<keyword evidence="9" id="KW-1185">Reference proteome</keyword>
<dbReference type="InterPro" id="IPR004839">
    <property type="entry name" value="Aminotransferase_I/II_large"/>
</dbReference>
<dbReference type="AlphaFoldDB" id="A0A5E4ZJS0"/>
<keyword evidence="3" id="KW-0805">Transcription regulation</keyword>
<dbReference type="SMART" id="SM00345">
    <property type="entry name" value="HTH_GNTR"/>
    <property type="match status" value="1"/>
</dbReference>
<feature type="domain" description="HTH gntR-type" evidence="7">
    <location>
        <begin position="22"/>
        <end position="90"/>
    </location>
</feature>
<evidence type="ECO:0000313" key="9">
    <source>
        <dbReference type="Proteomes" id="UP000383122"/>
    </source>
</evidence>
<keyword evidence="4" id="KW-0238">DNA-binding</keyword>
<organism evidence="8 9">
    <name type="scientific">Pandoraea anapnoica</name>
    <dbReference type="NCBI Taxonomy" id="2508301"/>
    <lineage>
        <taxon>Bacteria</taxon>
        <taxon>Pseudomonadati</taxon>
        <taxon>Pseudomonadota</taxon>
        <taxon>Betaproteobacteria</taxon>
        <taxon>Burkholderiales</taxon>
        <taxon>Burkholderiaceae</taxon>
        <taxon>Pandoraea</taxon>
    </lineage>
</organism>